<dbReference type="InterPro" id="IPR056802">
    <property type="entry name" value="ATR-like_M-HEAT"/>
</dbReference>
<dbReference type="SMART" id="SM01343">
    <property type="entry name" value="FATC"/>
    <property type="match status" value="1"/>
</dbReference>
<evidence type="ECO:0000256" key="5">
    <source>
        <dbReference type="ARBA" id="ARBA00022679"/>
    </source>
</evidence>
<comment type="caution">
    <text evidence="18">The sequence shown here is derived from an EMBL/GenBank/DDBJ whole genome shotgun (WGS) entry which is preliminary data.</text>
</comment>
<keyword evidence="10" id="KW-0234">DNA repair</keyword>
<evidence type="ECO:0000256" key="10">
    <source>
        <dbReference type="ARBA" id="ARBA00023204"/>
    </source>
</evidence>
<dbReference type="GO" id="GO:0004674">
    <property type="term" value="F:protein serine/threonine kinase activity"/>
    <property type="evidence" value="ECO:0007669"/>
    <property type="project" value="UniProtKB-KW"/>
</dbReference>
<feature type="domain" description="PI3K/PI4K catalytic" evidence="15">
    <location>
        <begin position="2269"/>
        <end position="2584"/>
    </location>
</feature>
<feature type="region of interest" description="Disordered" evidence="14">
    <location>
        <begin position="1155"/>
        <end position="1183"/>
    </location>
</feature>
<dbReference type="GO" id="GO:0005694">
    <property type="term" value="C:chromosome"/>
    <property type="evidence" value="ECO:0007669"/>
    <property type="project" value="TreeGrafter"/>
</dbReference>
<sequence length="2616" mass="288748">MAKRGGELSIEWESPERKRLRNSLAAPLPWMASRISEDKRYTEAVCELLHHGHVESLPRAMDTAVQLVQNLKKLQSVGSSYALDSFERLYTPVLDYVGRIIDRISKEETKSSCADLDGEAESMLQSFSGVYQYLIEIIAKHAEYTQGTTSSQQRQQQRILTDDEFLLVALPLAANQLNANSIAANTTKAPIAFVMPPAPFCSPSSGVWRKIIANQRNVSASLIATLASENAYAENIRTWVESAFARLLSKSSTAEMRMVAWALFPLYCYFMHKRGVDGYAMAIEKSRVDVNDPPQLLDLVASIVGHVSCARSGHMGISAYAENGIFDENVDPTATPSLFSRLFDIALIIHTGKANSVLYLPYTCKLCDLHAAPYSNRAPDDILTTKTELPTYDTDIQANIKSVSLREWLPYWFIASGKQQEETAVKFIRSMRQFVRHAPDEDLSLKESPLGQCVIRRLESSSRNMRITAIDTLLVYSQDFLNDSEVVALTKRSNRAETMHIVSSLTNESQTPSIKEETIQLLAGGVGRACKIYESTLGDVVAFMLGYYCADNIFLRAVAMEQLMSISQEHEVSLTRLLTIYASNIACTLAATLEQESPQMFIRCMQILETSPRQFLRQHVDIIVPHLVVHGNEAALNSVANILDVRLPVLCVNQAAVVFVKIFLMDDQLMHQAMLRFVELISAGSGMNSGQVEVNMPSLLRSCSVKLVFNLILALGEENSLLRKRARSALLTVRHILDNSSDIKQGVSTIVQHSVDNMRDISANHSPKPGGKLGSSSYNEGLAEFLSQHILGVLAHVNELLRNSDQPQEFVGESSSTLSHYSGRLKQKALRAIGELVALLGSHTTPHTSSIIASLSPPLGGPLTACALHSWEILAESLMQTPVSADQVNALIVPLLTVFFSASESARQKVALTINKIAKLHEHNIKQHHKRLCPIPDDPLLSASYETYKRCSASDPLRQKLANLTAMLKAKDSTFILCASRALCLLITQHPKLVSVWKIPYYLGFDTSSTSLKGGNKSHDRGSSFADAALVNNMINALKSACDISSRLGEIASASCTACLALIGGINARALSRSTEGCSNMDKEIQESSALPALYKLDNDEQRLEFVCTLIVDHLSQAFARAPSPGVQICAAYGIQELLRLVGFTKTLLYGNSDDKNATDGTATTSKRKKRDSAKRSRDSTQSQWLQQRWDMFPPSITEAIKPLLDSKYTIQPSSRFSADNQLQRVPCILCSTCHLSWLCAWVVDMANALPPSPASNIFKVCISAMKESSADMLLFFLPQIAYKYCLYKYDAGDKTEVAAIEIKDDDDSDEATCDNKSRADDSSRTNILAEEIQAVLSFEVDAMRMPADQWRLCKETTLDLLDTFSAYVREQQKIRISGKRGARKDSKVANTTDEESALLLLTSSVPHTMIAAAAASCHQYERALLHIEMSLRNGAFGKYPTIFGNINDATMASIQELYFSMEDADGVAGSASCRKQIDHRMLIRKYEIEGNWSHALIGHESLLRSQPDNEEFQKGWISCLQNMGQWESAWAASKELCQSRPQNESNESLKSACFAAAWRLGKWDWVQTDISDTSAITTSRTTVAAANNLLPSFDALNSAILLRVGHTNSTSALKEASLPLPLRVYANSSIESSEISLLDSSLAKLMSFGLRSIGRSIAETLPGSLRQTLLNTSTTAGSSSMQHEIHAHMIGDIAIFAEQLQNIAAKGWQSHSCPALQDALSSLFRQWGERVACLPPMYSVQEPVLALHTRICDIVANSLSSFEGTDKDATSQRRCSCLDSILRQSVFTRHQAAQLARLAGFRATALGILIHAETTCSTAPALLAPLQIERAQILWDEGHAADAMSSISRVADNLSKKLNMPDTISDSAPSLAFGATAAGTGAAANTSNNSLSPSHSELLFDRDRDGPEASHGLLDVQETKAAFAKAALLLSRWQEITNSVTSLLLFNRYEKIIRIQESDKVYYACGHLYDRIFSTVSDKDVSQAPKGQQEHRSQQMAGIQYYMVRYYSRTVMCSSRFLYQALPRLLTVWLDFGANILKAPDSKYTRTVDRFKTTNRVVHNLAKRLPAYNFLVVLSQLVSRICHPNEDVFAVLEVIILGVLELYPQQALWQMMGVQRSTYAARSERCNAILAKARVSHGADTLAGAGARGRSRSVGGLIQQASRLTDMLLGLCNALPPARTITTMHMSKDFKTLAKSTPLDVIVPLQKCLVPTLPNTPSGAEHELTLPSLLGSSCSGGIGEFGNSSQSVSQRAMLHQPFPNDLPTISGFAEEIEVMHSLQRPKKITVIGSDGQNYSFLCKPKDDLRKDARLMEFNSMINQLLSSQTQTQKRGLYIRTYAVVPLNEECGLIQWVGPTTGIRHVLLKLYKAHNVTISMAQVKSILDNGNPSPEEQFTKKLLPLFPSVLHEWFLQSFPDPCRWLASRTNFTRSAAVMSMVGHILGLGDRHCENILLDENTGGVVHVDFNCLFEKGLTLEKPEKVPFRLTHNMVDAMGATGYEGAFRKTCEMTLSLLREHQDALMSVLESFLHDPLVEWSKRTTRSASRSAAIKDPTVAGQQQQPNEHASRSLNTIRKKLQGSVQGATVLSVEGQVDELIREATDPKRLFQMYIGWAAYM</sequence>
<dbReference type="SUPFAM" id="SSF48371">
    <property type="entry name" value="ARM repeat"/>
    <property type="match status" value="2"/>
</dbReference>
<dbReference type="Pfam" id="PF25030">
    <property type="entry name" value="M-HEAT_ATR"/>
    <property type="match status" value="1"/>
</dbReference>
<dbReference type="Pfam" id="PF23593">
    <property type="entry name" value="HEAT_ATR"/>
    <property type="match status" value="1"/>
</dbReference>
<dbReference type="Pfam" id="PF02260">
    <property type="entry name" value="FATC"/>
    <property type="match status" value="1"/>
</dbReference>
<dbReference type="InterPro" id="IPR003152">
    <property type="entry name" value="FATC_dom"/>
</dbReference>
<evidence type="ECO:0000256" key="12">
    <source>
        <dbReference type="ARBA" id="ARBA00047899"/>
    </source>
</evidence>
<organism evidence="18 19">
    <name type="scientific">Coemansia spiralis</name>
    <dbReference type="NCBI Taxonomy" id="417178"/>
    <lineage>
        <taxon>Eukaryota</taxon>
        <taxon>Fungi</taxon>
        <taxon>Fungi incertae sedis</taxon>
        <taxon>Zoopagomycota</taxon>
        <taxon>Kickxellomycotina</taxon>
        <taxon>Kickxellomycetes</taxon>
        <taxon>Kickxellales</taxon>
        <taxon>Kickxellaceae</taxon>
        <taxon>Coemansia</taxon>
    </lineage>
</organism>
<dbReference type="PROSITE" id="PS50290">
    <property type="entry name" value="PI3_4_KINASE_3"/>
    <property type="match status" value="1"/>
</dbReference>
<dbReference type="InterPro" id="IPR012993">
    <property type="entry name" value="UME"/>
</dbReference>
<evidence type="ECO:0000256" key="14">
    <source>
        <dbReference type="SAM" id="MobiDB-lite"/>
    </source>
</evidence>
<dbReference type="InterPro" id="IPR050517">
    <property type="entry name" value="DDR_Repair_Kinase"/>
</dbReference>
<dbReference type="PANTHER" id="PTHR11139:SF125">
    <property type="entry name" value="SERINE_THREONINE-PROTEIN KINASE MEC1"/>
    <property type="match status" value="1"/>
</dbReference>
<evidence type="ECO:0000256" key="4">
    <source>
        <dbReference type="ARBA" id="ARBA00022527"/>
    </source>
</evidence>
<dbReference type="GO" id="GO:0005634">
    <property type="term" value="C:nucleus"/>
    <property type="evidence" value="ECO:0007669"/>
    <property type="project" value="UniProtKB-SubCell"/>
</dbReference>
<dbReference type="PROSITE" id="PS00916">
    <property type="entry name" value="PI3_4_KINASE_2"/>
    <property type="match status" value="1"/>
</dbReference>
<dbReference type="InterPro" id="IPR011009">
    <property type="entry name" value="Kinase-like_dom_sf"/>
</dbReference>
<protein>
    <recommendedName>
        <fullName evidence="3">non-specific serine/threonine protein kinase</fullName>
        <ecNumber evidence="3">2.7.11.1</ecNumber>
    </recommendedName>
</protein>
<evidence type="ECO:0000259" key="17">
    <source>
        <dbReference type="PROSITE" id="PS51190"/>
    </source>
</evidence>
<keyword evidence="9" id="KW-0067">ATP-binding</keyword>
<accession>A0A9W8KUV4</accession>
<dbReference type="EC" id="2.7.11.1" evidence="3"/>
<evidence type="ECO:0000256" key="3">
    <source>
        <dbReference type="ARBA" id="ARBA00012513"/>
    </source>
</evidence>
<evidence type="ECO:0000256" key="6">
    <source>
        <dbReference type="ARBA" id="ARBA00022741"/>
    </source>
</evidence>
<dbReference type="Gene3D" id="1.10.1070.11">
    <property type="entry name" value="Phosphatidylinositol 3-/4-kinase, catalytic domain"/>
    <property type="match status" value="1"/>
</dbReference>
<evidence type="ECO:0000259" key="15">
    <source>
        <dbReference type="PROSITE" id="PS50290"/>
    </source>
</evidence>
<dbReference type="Gene3D" id="3.30.1010.10">
    <property type="entry name" value="Phosphatidylinositol 3-kinase Catalytic Subunit, Chain A, domain 4"/>
    <property type="match status" value="1"/>
</dbReference>
<dbReference type="InterPro" id="IPR036940">
    <property type="entry name" value="PI3/4_kinase_cat_sf"/>
</dbReference>
<dbReference type="GO" id="GO:0006281">
    <property type="term" value="P:DNA repair"/>
    <property type="evidence" value="ECO:0007669"/>
    <property type="project" value="UniProtKB-KW"/>
</dbReference>
<comment type="similarity">
    <text evidence="2">Belongs to the PI3/PI4-kinase family. ATM subfamily.</text>
</comment>
<evidence type="ECO:0000256" key="11">
    <source>
        <dbReference type="ARBA" id="ARBA00023242"/>
    </source>
</evidence>
<evidence type="ECO:0000313" key="18">
    <source>
        <dbReference type="EMBL" id="KAJ2672158.1"/>
    </source>
</evidence>
<dbReference type="GO" id="GO:0000723">
    <property type="term" value="P:telomere maintenance"/>
    <property type="evidence" value="ECO:0007669"/>
    <property type="project" value="TreeGrafter"/>
</dbReference>
<keyword evidence="4" id="KW-0723">Serine/threonine-protein kinase</keyword>
<keyword evidence="11" id="KW-0539">Nucleus</keyword>
<feature type="region of interest" description="Disordered" evidence="14">
    <location>
        <begin position="1883"/>
        <end position="1904"/>
    </location>
</feature>
<keyword evidence="5" id="KW-0808">Transferase</keyword>
<evidence type="ECO:0000256" key="1">
    <source>
        <dbReference type="ARBA" id="ARBA00004123"/>
    </source>
</evidence>
<evidence type="ECO:0000259" key="16">
    <source>
        <dbReference type="PROSITE" id="PS51189"/>
    </source>
</evidence>
<feature type="domain" description="FAT" evidence="16">
    <location>
        <begin position="1410"/>
        <end position="2118"/>
    </location>
</feature>
<keyword evidence="6" id="KW-0547">Nucleotide-binding</keyword>
<comment type="catalytic activity">
    <reaction evidence="12">
        <text>L-threonyl-[protein] + ATP = O-phospho-L-threonyl-[protein] + ADP + H(+)</text>
        <dbReference type="Rhea" id="RHEA:46608"/>
        <dbReference type="Rhea" id="RHEA-COMP:11060"/>
        <dbReference type="Rhea" id="RHEA-COMP:11605"/>
        <dbReference type="ChEBI" id="CHEBI:15378"/>
        <dbReference type="ChEBI" id="CHEBI:30013"/>
        <dbReference type="ChEBI" id="CHEBI:30616"/>
        <dbReference type="ChEBI" id="CHEBI:61977"/>
        <dbReference type="ChEBI" id="CHEBI:456216"/>
        <dbReference type="EC" id="2.7.11.1"/>
    </reaction>
</comment>
<evidence type="ECO:0000256" key="9">
    <source>
        <dbReference type="ARBA" id="ARBA00022840"/>
    </source>
</evidence>
<dbReference type="PANTHER" id="PTHR11139">
    <property type="entry name" value="ATAXIA TELANGIECTASIA MUTATED ATM -RELATED"/>
    <property type="match status" value="1"/>
</dbReference>
<keyword evidence="7" id="KW-0227">DNA damage</keyword>
<dbReference type="SUPFAM" id="SSF56112">
    <property type="entry name" value="Protein kinase-like (PK-like)"/>
    <property type="match status" value="1"/>
</dbReference>
<name>A0A9W8KUV4_9FUNG</name>
<evidence type="ECO:0000313" key="19">
    <source>
        <dbReference type="Proteomes" id="UP001151518"/>
    </source>
</evidence>
<dbReference type="GO" id="GO:0000077">
    <property type="term" value="P:DNA damage checkpoint signaling"/>
    <property type="evidence" value="ECO:0007669"/>
    <property type="project" value="TreeGrafter"/>
</dbReference>
<dbReference type="InterPro" id="IPR003151">
    <property type="entry name" value="PIK-rel_kinase_FAT"/>
</dbReference>
<dbReference type="PROSITE" id="PS51189">
    <property type="entry name" value="FAT"/>
    <property type="match status" value="1"/>
</dbReference>
<dbReference type="Pfam" id="PF00454">
    <property type="entry name" value="PI3_PI4_kinase"/>
    <property type="match status" value="1"/>
</dbReference>
<feature type="region of interest" description="Disordered" evidence="14">
    <location>
        <begin position="2543"/>
        <end position="2568"/>
    </location>
</feature>
<proteinExistence type="inferred from homology"/>
<evidence type="ECO:0000256" key="7">
    <source>
        <dbReference type="ARBA" id="ARBA00022763"/>
    </source>
</evidence>
<keyword evidence="8" id="KW-0418">Kinase</keyword>
<dbReference type="Pfam" id="PF08064">
    <property type="entry name" value="UME"/>
    <property type="match status" value="1"/>
</dbReference>
<dbReference type="PROSITE" id="PS51190">
    <property type="entry name" value="FATC"/>
    <property type="match status" value="1"/>
</dbReference>
<dbReference type="CDD" id="cd00892">
    <property type="entry name" value="PIKKc_ATR"/>
    <property type="match status" value="1"/>
</dbReference>
<evidence type="ECO:0000256" key="13">
    <source>
        <dbReference type="ARBA" id="ARBA00048679"/>
    </source>
</evidence>
<dbReference type="OrthoDB" id="381190at2759"/>
<dbReference type="Proteomes" id="UP001151518">
    <property type="component" value="Unassembled WGS sequence"/>
</dbReference>
<dbReference type="InterPro" id="IPR000403">
    <property type="entry name" value="PI3/4_kinase_cat_dom"/>
</dbReference>
<dbReference type="SMART" id="SM00146">
    <property type="entry name" value="PI3Kc"/>
    <property type="match status" value="1"/>
</dbReference>
<comment type="catalytic activity">
    <reaction evidence="13">
        <text>L-seryl-[protein] + ATP = O-phospho-L-seryl-[protein] + ADP + H(+)</text>
        <dbReference type="Rhea" id="RHEA:17989"/>
        <dbReference type="Rhea" id="RHEA-COMP:9863"/>
        <dbReference type="Rhea" id="RHEA-COMP:11604"/>
        <dbReference type="ChEBI" id="CHEBI:15378"/>
        <dbReference type="ChEBI" id="CHEBI:29999"/>
        <dbReference type="ChEBI" id="CHEBI:30616"/>
        <dbReference type="ChEBI" id="CHEBI:83421"/>
        <dbReference type="ChEBI" id="CHEBI:456216"/>
        <dbReference type="EC" id="2.7.11.1"/>
    </reaction>
</comment>
<comment type="subcellular location">
    <subcellularLocation>
        <location evidence="1">Nucleus</location>
    </subcellularLocation>
</comment>
<dbReference type="GO" id="GO:0005524">
    <property type="term" value="F:ATP binding"/>
    <property type="evidence" value="ECO:0007669"/>
    <property type="project" value="UniProtKB-KW"/>
</dbReference>
<feature type="compositionally biased region" description="Polar residues" evidence="14">
    <location>
        <begin position="2555"/>
        <end position="2568"/>
    </location>
</feature>
<dbReference type="InterPro" id="IPR016024">
    <property type="entry name" value="ARM-type_fold"/>
</dbReference>
<dbReference type="InterPro" id="IPR018936">
    <property type="entry name" value="PI3/4_kinase_CS"/>
</dbReference>
<evidence type="ECO:0000256" key="2">
    <source>
        <dbReference type="ARBA" id="ARBA00010769"/>
    </source>
</evidence>
<evidence type="ECO:0000256" key="8">
    <source>
        <dbReference type="ARBA" id="ARBA00022777"/>
    </source>
</evidence>
<reference evidence="18" key="1">
    <citation type="submission" date="2022-07" db="EMBL/GenBank/DDBJ databases">
        <title>Phylogenomic reconstructions and comparative analyses of Kickxellomycotina fungi.</title>
        <authorList>
            <person name="Reynolds N.K."/>
            <person name="Stajich J.E."/>
            <person name="Barry K."/>
            <person name="Grigoriev I.V."/>
            <person name="Crous P."/>
            <person name="Smith M.E."/>
        </authorList>
    </citation>
    <scope>NUCLEOTIDE SEQUENCE</scope>
    <source>
        <strain evidence="18">NRRL 3115</strain>
    </source>
</reference>
<dbReference type="EMBL" id="JANBTW010000088">
    <property type="protein sequence ID" value="KAJ2672158.1"/>
    <property type="molecule type" value="Genomic_DNA"/>
</dbReference>
<dbReference type="InterPro" id="IPR057564">
    <property type="entry name" value="HEAT_ATR"/>
</dbReference>
<dbReference type="Pfam" id="PF02259">
    <property type="entry name" value="FAT"/>
    <property type="match status" value="1"/>
</dbReference>
<dbReference type="InterPro" id="IPR014009">
    <property type="entry name" value="PIK_FAT"/>
</dbReference>
<feature type="domain" description="FATC" evidence="17">
    <location>
        <begin position="2584"/>
        <end position="2616"/>
    </location>
</feature>
<gene>
    <name evidence="18" type="ORF">GGI25_005231</name>
</gene>